<protein>
    <submittedName>
        <fullName evidence="3">Uncharacterized protein</fullName>
    </submittedName>
</protein>
<feature type="compositionally biased region" description="Polar residues" evidence="2">
    <location>
        <begin position="1"/>
        <end position="11"/>
    </location>
</feature>
<keyword evidence="4" id="KW-1185">Reference proteome</keyword>
<feature type="region of interest" description="Disordered" evidence="2">
    <location>
        <begin position="111"/>
        <end position="134"/>
    </location>
</feature>
<reference evidence="3" key="1">
    <citation type="submission" date="2020-04" db="EMBL/GenBank/DDBJ databases">
        <authorList>
            <person name="Alioto T."/>
            <person name="Alioto T."/>
            <person name="Gomez Garrido J."/>
        </authorList>
    </citation>
    <scope>NUCLEOTIDE SEQUENCE</scope>
    <source>
        <strain evidence="3">A484AB</strain>
    </source>
</reference>
<organism evidence="3 4">
    <name type="scientific">Paramuricea clavata</name>
    <name type="common">Red gorgonian</name>
    <name type="synonym">Violescent sea-whip</name>
    <dbReference type="NCBI Taxonomy" id="317549"/>
    <lineage>
        <taxon>Eukaryota</taxon>
        <taxon>Metazoa</taxon>
        <taxon>Cnidaria</taxon>
        <taxon>Anthozoa</taxon>
        <taxon>Octocorallia</taxon>
        <taxon>Malacalcyonacea</taxon>
        <taxon>Plexauridae</taxon>
        <taxon>Paramuricea</taxon>
    </lineage>
</organism>
<name>A0A6S7IXR3_PARCT</name>
<dbReference type="Proteomes" id="UP001152795">
    <property type="component" value="Unassembled WGS sequence"/>
</dbReference>
<accession>A0A6S7IXR3</accession>
<sequence length="199" mass="22162">MALSTSGQQQDLPGEETDQGVEAVNSIQNVHLADHESKKEENTLNIESKQSPVSSYVEKILKCGTKPKEAKEASERLIQMEDEQRVKELEIQKLAAELQLTKQRTDEGKLLLSTNPGLKKTNEDPKLKGVDLPTFSGEQKSDYESWKAAFLSVVDRRDIPVGEKMLRLQGCLSGKALTMVKDLGYSLNAYEKAKAKLDK</sequence>
<feature type="non-terminal residue" evidence="3">
    <location>
        <position position="199"/>
    </location>
</feature>
<proteinExistence type="predicted"/>
<evidence type="ECO:0000256" key="2">
    <source>
        <dbReference type="SAM" id="MobiDB-lite"/>
    </source>
</evidence>
<feature type="compositionally biased region" description="Polar residues" evidence="2">
    <location>
        <begin position="43"/>
        <end position="54"/>
    </location>
</feature>
<feature type="region of interest" description="Disordered" evidence="2">
    <location>
        <begin position="1"/>
        <end position="55"/>
    </location>
</feature>
<keyword evidence="1" id="KW-0175">Coiled coil</keyword>
<evidence type="ECO:0000256" key="1">
    <source>
        <dbReference type="SAM" id="Coils"/>
    </source>
</evidence>
<dbReference type="AlphaFoldDB" id="A0A6S7IXR3"/>
<comment type="caution">
    <text evidence="3">The sequence shown here is derived from an EMBL/GenBank/DDBJ whole genome shotgun (WGS) entry which is preliminary data.</text>
</comment>
<gene>
    <name evidence="3" type="ORF">PACLA_8A012187</name>
</gene>
<feature type="compositionally biased region" description="Basic and acidic residues" evidence="2">
    <location>
        <begin position="32"/>
        <end position="42"/>
    </location>
</feature>
<feature type="compositionally biased region" description="Basic and acidic residues" evidence="2">
    <location>
        <begin position="120"/>
        <end position="129"/>
    </location>
</feature>
<evidence type="ECO:0000313" key="4">
    <source>
        <dbReference type="Proteomes" id="UP001152795"/>
    </source>
</evidence>
<feature type="coiled-coil region" evidence="1">
    <location>
        <begin position="70"/>
        <end position="106"/>
    </location>
</feature>
<evidence type="ECO:0000313" key="3">
    <source>
        <dbReference type="EMBL" id="CAB4022757.1"/>
    </source>
</evidence>
<dbReference type="EMBL" id="CACRXK020012141">
    <property type="protein sequence ID" value="CAB4022757.1"/>
    <property type="molecule type" value="Genomic_DNA"/>
</dbReference>